<dbReference type="SUPFAM" id="SSF53822">
    <property type="entry name" value="Periplasmic binding protein-like I"/>
    <property type="match status" value="1"/>
</dbReference>
<sequence length="363" mass="37304">MASAAETAEPDWVTVAFQACVTLCPADQLHARVQPLTAAMLVFLVVTSVLEPVLHEELRRLGVPLVVIDPAGSPAMDVPTVGATNWAGGMAAAEHLLRLGHRRIGFVAGPPRLLCSRARLDGYRAALDRAGIAVDASLIVPGDFYQESGFTGCNALLGLAEPPTALFAASDQMAMGAVEALRRHGDSGQGRERRQVGHVGVQDDLGVARVPEAGPFVGGTDVRPGPWQSVDDGCGQGSVGVSEADVPAGQLGQAGSHQQIGGLVGVRPEGGGRMTDEPVDRAGVPEALADLGVGAVAQEMRAGHHVPALLGDERDPLGHPRVGDELVRLPCHTAEHGVHGDGDTGDDSGGGPRSSEVESGGAR</sequence>
<dbReference type="Proteomes" id="UP001230328">
    <property type="component" value="Unassembled WGS sequence"/>
</dbReference>
<evidence type="ECO:0000313" key="4">
    <source>
        <dbReference type="Proteomes" id="UP001230328"/>
    </source>
</evidence>
<evidence type="ECO:0000256" key="1">
    <source>
        <dbReference type="SAM" id="MobiDB-lite"/>
    </source>
</evidence>
<dbReference type="Gene3D" id="3.40.50.2300">
    <property type="match status" value="2"/>
</dbReference>
<protein>
    <recommendedName>
        <fullName evidence="2">Periplasmic binding protein/LacI sugar binding domain-containing protein</fullName>
    </recommendedName>
</protein>
<dbReference type="PANTHER" id="PTHR30146:SF153">
    <property type="entry name" value="LACTOSE OPERON REPRESSOR"/>
    <property type="match status" value="1"/>
</dbReference>
<dbReference type="PANTHER" id="PTHR30146">
    <property type="entry name" value="LACI-RELATED TRANSCRIPTIONAL REPRESSOR"/>
    <property type="match status" value="1"/>
</dbReference>
<evidence type="ECO:0000259" key="2">
    <source>
        <dbReference type="Pfam" id="PF00532"/>
    </source>
</evidence>
<comment type="caution">
    <text evidence="3">The sequence shown here is derived from an EMBL/GenBank/DDBJ whole genome shotgun (WGS) entry which is preliminary data.</text>
</comment>
<evidence type="ECO:0000313" key="3">
    <source>
        <dbReference type="EMBL" id="MDQ1031809.1"/>
    </source>
</evidence>
<organism evidence="3 4">
    <name type="scientific">Streptomyces umbrinus</name>
    <dbReference type="NCBI Taxonomy" id="67370"/>
    <lineage>
        <taxon>Bacteria</taxon>
        <taxon>Bacillati</taxon>
        <taxon>Actinomycetota</taxon>
        <taxon>Actinomycetes</taxon>
        <taxon>Kitasatosporales</taxon>
        <taxon>Streptomycetaceae</taxon>
        <taxon>Streptomyces</taxon>
        <taxon>Streptomyces phaeochromogenes group</taxon>
    </lineage>
</organism>
<dbReference type="InterPro" id="IPR028082">
    <property type="entry name" value="Peripla_BP_I"/>
</dbReference>
<feature type="compositionally biased region" description="Basic and acidic residues" evidence="1">
    <location>
        <begin position="332"/>
        <end position="342"/>
    </location>
</feature>
<name>A0ABU0TAI7_9ACTN</name>
<proteinExistence type="predicted"/>
<accession>A0ABU0TAI7</accession>
<dbReference type="EMBL" id="JAUSZI010000002">
    <property type="protein sequence ID" value="MDQ1031809.1"/>
    <property type="molecule type" value="Genomic_DNA"/>
</dbReference>
<keyword evidence="4" id="KW-1185">Reference proteome</keyword>
<gene>
    <name evidence="3" type="ORF">QF035_009391</name>
</gene>
<dbReference type="Pfam" id="PF00532">
    <property type="entry name" value="Peripla_BP_1"/>
    <property type="match status" value="1"/>
</dbReference>
<dbReference type="InterPro" id="IPR001761">
    <property type="entry name" value="Peripla_BP/Lac1_sug-bd_dom"/>
</dbReference>
<feature type="domain" description="Periplasmic binding protein/LacI sugar binding" evidence="2">
    <location>
        <begin position="57"/>
        <end position="189"/>
    </location>
</feature>
<feature type="region of interest" description="Disordered" evidence="1">
    <location>
        <begin position="332"/>
        <end position="363"/>
    </location>
</feature>
<reference evidence="3 4" key="1">
    <citation type="submission" date="2023-07" db="EMBL/GenBank/DDBJ databases">
        <title>Comparative genomics of wheat-associated soil bacteria to identify genetic determinants of phenazine resistance.</title>
        <authorList>
            <person name="Mouncey N."/>
        </authorList>
    </citation>
    <scope>NUCLEOTIDE SEQUENCE [LARGE SCALE GENOMIC DNA]</scope>
    <source>
        <strain evidence="3 4">V2I4</strain>
    </source>
</reference>